<dbReference type="Ensembl" id="ENSECRT00000008114.1">
    <property type="protein sequence ID" value="ENSECRP00000007987.1"/>
    <property type="gene ID" value="ENSECRG00000005323.1"/>
</dbReference>
<name>A0A8C4RWI3_ERPCA</name>
<dbReference type="InterPro" id="IPR013783">
    <property type="entry name" value="Ig-like_fold"/>
</dbReference>
<dbReference type="GO" id="GO:0016020">
    <property type="term" value="C:membrane"/>
    <property type="evidence" value="ECO:0007669"/>
    <property type="project" value="UniProtKB-SubCell"/>
</dbReference>
<reference evidence="5" key="2">
    <citation type="submission" date="2025-08" db="UniProtKB">
        <authorList>
            <consortium name="Ensembl"/>
        </authorList>
    </citation>
    <scope>IDENTIFICATION</scope>
</reference>
<keyword evidence="4" id="KW-0325">Glycoprotein</keyword>
<evidence type="ECO:0000256" key="3">
    <source>
        <dbReference type="ARBA" id="ARBA00023136"/>
    </source>
</evidence>
<dbReference type="InterPro" id="IPR036179">
    <property type="entry name" value="Ig-like_dom_sf"/>
</dbReference>
<reference evidence="5" key="3">
    <citation type="submission" date="2025-09" db="UniProtKB">
        <authorList>
            <consortium name="Ensembl"/>
        </authorList>
    </citation>
    <scope>IDENTIFICATION</scope>
</reference>
<dbReference type="Proteomes" id="UP000694620">
    <property type="component" value="Chromosome 4"/>
</dbReference>
<evidence type="ECO:0000256" key="1">
    <source>
        <dbReference type="ARBA" id="ARBA00004370"/>
    </source>
</evidence>
<keyword evidence="3" id="KW-0472">Membrane</keyword>
<dbReference type="InterPro" id="IPR015631">
    <property type="entry name" value="CD2/SLAM_rcpt"/>
</dbReference>
<dbReference type="AlphaFoldDB" id="A0A8C4RWI3"/>
<accession>A0A8C4RWI3</accession>
<dbReference type="SUPFAM" id="SSF48726">
    <property type="entry name" value="Immunoglobulin"/>
    <property type="match status" value="1"/>
</dbReference>
<evidence type="ECO:0000313" key="6">
    <source>
        <dbReference type="Proteomes" id="UP000694620"/>
    </source>
</evidence>
<proteinExistence type="predicted"/>
<reference evidence="5" key="1">
    <citation type="submission" date="2021-06" db="EMBL/GenBank/DDBJ databases">
        <authorList>
            <consortium name="Wellcome Sanger Institute Data Sharing"/>
        </authorList>
    </citation>
    <scope>NUCLEOTIDE SEQUENCE [LARGE SCALE GENOMIC DNA]</scope>
</reference>
<dbReference type="PANTHER" id="PTHR12080:SF55">
    <property type="entry name" value="LYMPHOCYTE FUNCTION-ASSOCIATED ANTIGEN 3"/>
    <property type="match status" value="1"/>
</dbReference>
<dbReference type="GO" id="GO:0005102">
    <property type="term" value="F:signaling receptor binding"/>
    <property type="evidence" value="ECO:0007669"/>
    <property type="project" value="TreeGrafter"/>
</dbReference>
<organism evidence="5 6">
    <name type="scientific">Erpetoichthys calabaricus</name>
    <name type="common">Rope fish</name>
    <name type="synonym">Calamoichthys calabaricus</name>
    <dbReference type="NCBI Taxonomy" id="27687"/>
    <lineage>
        <taxon>Eukaryota</taxon>
        <taxon>Metazoa</taxon>
        <taxon>Chordata</taxon>
        <taxon>Craniata</taxon>
        <taxon>Vertebrata</taxon>
        <taxon>Euteleostomi</taxon>
        <taxon>Actinopterygii</taxon>
        <taxon>Polypteriformes</taxon>
        <taxon>Polypteridae</taxon>
        <taxon>Erpetoichthys</taxon>
    </lineage>
</organism>
<evidence type="ECO:0000313" key="5">
    <source>
        <dbReference type="Ensembl" id="ENSECRP00000007987.1"/>
    </source>
</evidence>
<protein>
    <submittedName>
        <fullName evidence="5">Uncharacterized protein</fullName>
    </submittedName>
</protein>
<dbReference type="Gene3D" id="2.60.40.10">
    <property type="entry name" value="Immunoglobulins"/>
    <property type="match status" value="1"/>
</dbReference>
<comment type="subcellular location">
    <subcellularLocation>
        <location evidence="1">Membrane</location>
    </subcellularLocation>
</comment>
<sequence length="185" mass="21193">SGIQSAPKRTNYCLTRADTLIKWQCESILGLINETVTFQLKVDEIPKGITWKFNEDKVCEIDSTGDVCFSYYKGRANINKTNGFLTISNLVNSDAGKYTAEIHQPTVKEFIFQLEVLGEYFLLLLLLIKQNDTLYWLKILQYGNIRGNSGPFFRQDVIIMFTSCLKKGLELPFESLHIFIFLVSL</sequence>
<dbReference type="GO" id="GO:0009986">
    <property type="term" value="C:cell surface"/>
    <property type="evidence" value="ECO:0007669"/>
    <property type="project" value="TreeGrafter"/>
</dbReference>
<evidence type="ECO:0000256" key="2">
    <source>
        <dbReference type="ARBA" id="ARBA00022729"/>
    </source>
</evidence>
<keyword evidence="6" id="KW-1185">Reference proteome</keyword>
<keyword evidence="2" id="KW-0732">Signal</keyword>
<dbReference type="PANTHER" id="PTHR12080">
    <property type="entry name" value="SIGNALING LYMPHOCYTIC ACTIVATION MOLECULE"/>
    <property type="match status" value="1"/>
</dbReference>
<evidence type="ECO:0000256" key="4">
    <source>
        <dbReference type="ARBA" id="ARBA00023180"/>
    </source>
</evidence>